<dbReference type="Pfam" id="PF25969">
    <property type="entry name" value="NUDT9_N"/>
    <property type="match status" value="1"/>
</dbReference>
<evidence type="ECO:0000313" key="2">
    <source>
        <dbReference type="Proteomes" id="UP000886998"/>
    </source>
</evidence>
<comment type="caution">
    <text evidence="1">The sequence shown here is derived from an EMBL/GenBank/DDBJ whole genome shotgun (WGS) entry which is preliminary data.</text>
</comment>
<dbReference type="SUPFAM" id="SSF55811">
    <property type="entry name" value="Nudix"/>
    <property type="match status" value="1"/>
</dbReference>
<accession>A0A8X6IQ06</accession>
<gene>
    <name evidence="1" type="primary">Nudt9</name>
    <name evidence="1" type="ORF">TNIN_17541</name>
</gene>
<dbReference type="InterPro" id="IPR039989">
    <property type="entry name" value="NUDT9"/>
</dbReference>
<protein>
    <submittedName>
        <fullName evidence="1">ADP-ribose pyrophosphatase, mitochondrial</fullName>
    </submittedName>
</protein>
<organism evidence="1 2">
    <name type="scientific">Trichonephila inaurata madagascariensis</name>
    <dbReference type="NCBI Taxonomy" id="2747483"/>
    <lineage>
        <taxon>Eukaryota</taxon>
        <taxon>Metazoa</taxon>
        <taxon>Ecdysozoa</taxon>
        <taxon>Arthropoda</taxon>
        <taxon>Chelicerata</taxon>
        <taxon>Arachnida</taxon>
        <taxon>Araneae</taxon>
        <taxon>Araneomorphae</taxon>
        <taxon>Entelegynae</taxon>
        <taxon>Araneoidea</taxon>
        <taxon>Nephilidae</taxon>
        <taxon>Trichonephila</taxon>
        <taxon>Trichonephila inaurata</taxon>
    </lineage>
</organism>
<dbReference type="EMBL" id="BMAV01027033">
    <property type="protein sequence ID" value="GFS55548.1"/>
    <property type="molecule type" value="Genomic_DNA"/>
</dbReference>
<evidence type="ECO:0000313" key="1">
    <source>
        <dbReference type="EMBL" id="GFS55548.1"/>
    </source>
</evidence>
<name>A0A8X6IQ06_9ARAC</name>
<dbReference type="PANTHER" id="PTHR13030">
    <property type="entry name" value="NUDIX HYDROLASE"/>
    <property type="match status" value="1"/>
</dbReference>
<dbReference type="Gene3D" id="3.90.79.10">
    <property type="entry name" value="Nucleoside Triphosphate Pyrophosphohydrolase"/>
    <property type="match status" value="1"/>
</dbReference>
<sequence length="303" mass="35476">MGRKGLRSSRKEMDLFFGDRFETYTVEQISEQCPVERVLVPPDKVSWSIPWPEYNPPTHSDGCLDIMPWADPDISEKRFKPKWNEFDNGLDRRSYEKGKEIKYAVVDGLPINPKGRTGLRGRGSLCYWGPNHSAEVILTRWKKGGKKRRHAMNPVTKLPILECLVFLGPNADAQWHLPTCYVNYDGPPSRIFKSLFNGLIEDFNLDDDTRRAFNDFYHEQKEVYKGYVDDIRNTDNAWMESNSVNFHDVSGWNTYKMKLYNKDQKTCKWMDIHETEKVFPPHRFLLERVSKIHCLNANVFDSD</sequence>
<keyword evidence="2" id="KW-1185">Reference proteome</keyword>
<dbReference type="PANTHER" id="PTHR13030:SF8">
    <property type="entry name" value="ADP-RIBOSE PYROPHOSPHATASE, MITOCHONDRIAL"/>
    <property type="match status" value="1"/>
</dbReference>
<reference evidence="1" key="1">
    <citation type="submission" date="2020-08" db="EMBL/GenBank/DDBJ databases">
        <title>Multicomponent nature underlies the extraordinary mechanical properties of spider dragline silk.</title>
        <authorList>
            <person name="Kono N."/>
            <person name="Nakamura H."/>
            <person name="Mori M."/>
            <person name="Yoshida Y."/>
            <person name="Ohtoshi R."/>
            <person name="Malay A.D."/>
            <person name="Moran D.A.P."/>
            <person name="Tomita M."/>
            <person name="Numata K."/>
            <person name="Arakawa K."/>
        </authorList>
    </citation>
    <scope>NUCLEOTIDE SEQUENCE</scope>
</reference>
<proteinExistence type="predicted"/>
<dbReference type="InterPro" id="IPR015797">
    <property type="entry name" value="NUDIX_hydrolase-like_dom_sf"/>
</dbReference>
<dbReference type="AlphaFoldDB" id="A0A8X6IQ06"/>
<dbReference type="OrthoDB" id="9972248at2759"/>
<dbReference type="Proteomes" id="UP000886998">
    <property type="component" value="Unassembled WGS sequence"/>
</dbReference>
<dbReference type="GO" id="GO:0047631">
    <property type="term" value="F:ADP-ribose diphosphatase activity"/>
    <property type="evidence" value="ECO:0007669"/>
    <property type="project" value="InterPro"/>
</dbReference>